<feature type="domain" description="Methyltransferase" evidence="1">
    <location>
        <begin position="79"/>
        <end position="161"/>
    </location>
</feature>
<dbReference type="SUPFAM" id="SSF53335">
    <property type="entry name" value="S-adenosyl-L-methionine-dependent methyltransferases"/>
    <property type="match status" value="1"/>
</dbReference>
<dbReference type="InterPro" id="IPR029063">
    <property type="entry name" value="SAM-dependent_MTases_sf"/>
</dbReference>
<dbReference type="EMBL" id="CP030104">
    <property type="protein sequence ID" value="AWX43975.1"/>
    <property type="molecule type" value="Genomic_DNA"/>
</dbReference>
<dbReference type="RefSeq" id="WP_239023387.1">
    <property type="nucleotide sequence ID" value="NZ_CP030104.1"/>
</dbReference>
<name>A0A2Z4LQ57_9FLAO</name>
<proteinExistence type="predicted"/>
<dbReference type="KEGG" id="spon:HME9304_00974"/>
<evidence type="ECO:0000259" key="1">
    <source>
        <dbReference type="Pfam" id="PF13649"/>
    </source>
</evidence>
<reference evidence="2 3" key="1">
    <citation type="submission" date="2018-06" db="EMBL/GenBank/DDBJ databases">
        <title>Spongiibacterium sp. HME9304 Genome sequencing and assembly.</title>
        <authorList>
            <person name="Kang H."/>
            <person name="Kim H."/>
            <person name="Joh K."/>
        </authorList>
    </citation>
    <scope>NUCLEOTIDE SEQUENCE [LARGE SCALE GENOMIC DNA]</scope>
    <source>
        <strain evidence="2 3">HME9304</strain>
    </source>
</reference>
<organism evidence="2 3">
    <name type="scientific">Flagellimonas maritima</name>
    <dbReference type="NCBI Taxonomy" id="1383885"/>
    <lineage>
        <taxon>Bacteria</taxon>
        <taxon>Pseudomonadati</taxon>
        <taxon>Bacteroidota</taxon>
        <taxon>Flavobacteriia</taxon>
        <taxon>Flavobacteriales</taxon>
        <taxon>Flavobacteriaceae</taxon>
        <taxon>Flagellimonas</taxon>
    </lineage>
</organism>
<dbReference type="Proteomes" id="UP000248536">
    <property type="component" value="Chromosome"/>
</dbReference>
<dbReference type="Gene3D" id="3.40.50.150">
    <property type="entry name" value="Vaccinia Virus protein VP39"/>
    <property type="match status" value="1"/>
</dbReference>
<accession>A0A2Z4LQ57</accession>
<dbReference type="InterPro" id="IPR041698">
    <property type="entry name" value="Methyltransf_25"/>
</dbReference>
<dbReference type="AlphaFoldDB" id="A0A2Z4LQ57"/>
<sequence length="232" mass="26618">MKKLIQRFLGRKDSLLPQATSVNNILPKQVMQKIYSEKEWGGKKYDFYSGFGSHSKKVVKPYVRGVKKFLNSNGSKLTVCDLGCGDFNVGHQLIDCAEKYLAFDVVEELIERNKRKFKNKKLIFGCIDIVEDELPKADCVLIRQVLQHMSNDNIKKVVPKLNAFKYAIITEHLPKKEFVSNLDKVTGASIRLSRNSGVVLHEAPFMLESKNRQEMLRIKYNKGVIVTTLYQF</sequence>
<evidence type="ECO:0000313" key="3">
    <source>
        <dbReference type="Proteomes" id="UP000248536"/>
    </source>
</evidence>
<protein>
    <recommendedName>
        <fullName evidence="1">Methyltransferase domain-containing protein</fullName>
    </recommendedName>
</protein>
<gene>
    <name evidence="2" type="ORF">HME9304_00974</name>
</gene>
<evidence type="ECO:0000313" key="2">
    <source>
        <dbReference type="EMBL" id="AWX43975.1"/>
    </source>
</evidence>
<keyword evidence="3" id="KW-1185">Reference proteome</keyword>
<dbReference type="Pfam" id="PF13649">
    <property type="entry name" value="Methyltransf_25"/>
    <property type="match status" value="1"/>
</dbReference>